<protein>
    <submittedName>
        <fullName evidence="2">Uncharacterized protein</fullName>
    </submittedName>
</protein>
<accession>A0A1V0S8E6</accession>
<sequence length="153" mass="17567">MFKSSNLFLNAFNKKFGKPYTKLVTQQISNIVVNNEKKNISLYNTNLIVDRQRKNMRISNNNYKLSIVKTQKRNYSTDNSTENNILVSYIVTGVCVGVCTFIAKVYIMDYVGPFSLLLQLLDAMLVSALCALAWPIFMLVLLRVVEKEFSNKY</sequence>
<evidence type="ECO:0000256" key="1">
    <source>
        <dbReference type="SAM" id="Phobius"/>
    </source>
</evidence>
<feature type="transmembrane region" description="Helical" evidence="1">
    <location>
        <begin position="123"/>
        <end position="145"/>
    </location>
</feature>
<feature type="transmembrane region" description="Helical" evidence="1">
    <location>
        <begin position="85"/>
        <end position="103"/>
    </location>
</feature>
<name>A0A1V0S8E6_9VIRU</name>
<keyword evidence="1" id="KW-0812">Transmembrane</keyword>
<evidence type="ECO:0000313" key="2">
    <source>
        <dbReference type="EMBL" id="ARF07980.1"/>
    </source>
</evidence>
<gene>
    <name evidence="2" type="ORF">Catovirus_1_30</name>
</gene>
<keyword evidence="1" id="KW-1133">Transmembrane helix</keyword>
<organism evidence="2">
    <name type="scientific">Catovirus CTV1</name>
    <dbReference type="NCBI Taxonomy" id="1977631"/>
    <lineage>
        <taxon>Viruses</taxon>
        <taxon>Varidnaviria</taxon>
        <taxon>Bamfordvirae</taxon>
        <taxon>Nucleocytoviricota</taxon>
        <taxon>Megaviricetes</taxon>
        <taxon>Imitervirales</taxon>
        <taxon>Mimiviridae</taxon>
        <taxon>Klosneuvirinae</taxon>
        <taxon>Catovirus</taxon>
    </lineage>
</organism>
<reference evidence="2" key="1">
    <citation type="journal article" date="2017" name="Science">
        <title>Giant viruses with an expanded complement of translation system components.</title>
        <authorList>
            <person name="Schulz F."/>
            <person name="Yutin N."/>
            <person name="Ivanova N.N."/>
            <person name="Ortega D.R."/>
            <person name="Lee T.K."/>
            <person name="Vierheilig J."/>
            <person name="Daims H."/>
            <person name="Horn M."/>
            <person name="Wagner M."/>
            <person name="Jensen G.J."/>
            <person name="Kyrpides N.C."/>
            <person name="Koonin E.V."/>
            <person name="Woyke T."/>
        </authorList>
    </citation>
    <scope>NUCLEOTIDE SEQUENCE</scope>
    <source>
        <strain evidence="2">CTV1</strain>
    </source>
</reference>
<proteinExistence type="predicted"/>
<keyword evidence="1" id="KW-0472">Membrane</keyword>
<dbReference type="EMBL" id="KY684083">
    <property type="protein sequence ID" value="ARF07980.1"/>
    <property type="molecule type" value="Genomic_DNA"/>
</dbReference>